<evidence type="ECO:0000256" key="6">
    <source>
        <dbReference type="NCBIfam" id="TIGR01048"/>
    </source>
</evidence>
<reference evidence="11 14" key="4">
    <citation type="submission" date="2019-12" db="EMBL/GenBank/DDBJ databases">
        <title>Multi-Generational Helicobacter saguini Isolates.</title>
        <authorList>
            <person name="Mannion A."/>
            <person name="Shen Z."/>
            <person name="Fox J.G."/>
        </authorList>
    </citation>
    <scope>NUCLEOTIDE SEQUENCE [LARGE SCALE GENOMIC DNA]</scope>
    <source>
        <strain evidence="11">16-048</strain>
        <strain evidence="14">16-048 (F4)</strain>
    </source>
</reference>
<dbReference type="EC" id="4.1.1.20" evidence="5 6"/>
<dbReference type="Pfam" id="PF02784">
    <property type="entry name" value="Orn_Arg_deC_N"/>
    <property type="match status" value="2"/>
</dbReference>
<proteinExistence type="inferred from homology"/>
<evidence type="ECO:0000256" key="7">
    <source>
        <dbReference type="PIRSR" id="PIRSR600183-50"/>
    </source>
</evidence>
<dbReference type="InterPro" id="IPR002986">
    <property type="entry name" value="DAP_deCOOHase_LysA"/>
</dbReference>
<gene>
    <name evidence="5 12" type="primary">lysA</name>
    <name evidence="11" type="ORF">DCO61_09955</name>
    <name evidence="12" type="ORF">LS64_002610</name>
</gene>
<feature type="binding site" evidence="5">
    <location>
        <position position="416"/>
    </location>
    <ligand>
        <name>substrate</name>
    </ligand>
</feature>
<dbReference type="PRINTS" id="PR01181">
    <property type="entry name" value="DAPDCRBXLASE"/>
</dbReference>
<dbReference type="AlphaFoldDB" id="A0A347VQ25"/>
<evidence type="ECO:0000313" key="14">
    <source>
        <dbReference type="Proteomes" id="UP000477070"/>
    </source>
</evidence>
<feature type="binding site" evidence="5">
    <location>
        <position position="416"/>
    </location>
    <ligand>
        <name>pyridoxal 5'-phosphate</name>
        <dbReference type="ChEBI" id="CHEBI:597326"/>
    </ligand>
</feature>
<dbReference type="InterPro" id="IPR022657">
    <property type="entry name" value="De-COase2_CS"/>
</dbReference>
<dbReference type="PROSITE" id="PS00879">
    <property type="entry name" value="ODR_DC_2_2"/>
    <property type="match status" value="1"/>
</dbReference>
<reference evidence="12" key="3">
    <citation type="submission" date="2018-04" db="EMBL/GenBank/DDBJ databases">
        <authorList>
            <person name="Sheh A."/>
            <person name="Shen Z."/>
            <person name="Mannion A.J."/>
            <person name="Fox J.G."/>
        </authorList>
    </citation>
    <scope>NUCLEOTIDE SEQUENCE</scope>
    <source>
        <strain evidence="12">MIT 97-6194</strain>
    </source>
</reference>
<evidence type="ECO:0000313" key="13">
    <source>
        <dbReference type="Proteomes" id="UP000029714"/>
    </source>
</evidence>
<evidence type="ECO:0000256" key="2">
    <source>
        <dbReference type="ARBA" id="ARBA00022793"/>
    </source>
</evidence>
<dbReference type="GO" id="GO:0008836">
    <property type="term" value="F:diaminopimelate decarboxylase activity"/>
    <property type="evidence" value="ECO:0007669"/>
    <property type="project" value="UniProtKB-UniRule"/>
</dbReference>
<keyword evidence="3 5" id="KW-0663">Pyridoxal phosphate</keyword>
<feature type="binding site" evidence="5">
    <location>
        <position position="353"/>
    </location>
    <ligand>
        <name>substrate</name>
    </ligand>
</feature>
<protein>
    <recommendedName>
        <fullName evidence="5 6">Diaminopimelate decarboxylase</fullName>
        <shortName evidence="5">DAP decarboxylase</shortName>
        <shortName evidence="5">DAPDC</shortName>
        <ecNumber evidence="5 6">4.1.1.20</ecNumber>
    </recommendedName>
</protein>
<dbReference type="UniPathway" id="UPA00034">
    <property type="reaction ID" value="UER00027"/>
</dbReference>
<dbReference type="HAMAP" id="MF_02120">
    <property type="entry name" value="LysA"/>
    <property type="match status" value="1"/>
</dbReference>
<dbReference type="InterPro" id="IPR022644">
    <property type="entry name" value="De-COase2_N"/>
</dbReference>
<evidence type="ECO:0000256" key="4">
    <source>
        <dbReference type="ARBA" id="ARBA00023239"/>
    </source>
</evidence>
<comment type="caution">
    <text evidence="12">The sequence shown here is derived from an EMBL/GenBank/DDBJ whole genome shotgun (WGS) entry which is preliminary data.</text>
</comment>
<dbReference type="InterPro" id="IPR009006">
    <property type="entry name" value="Ala_racemase/Decarboxylase_C"/>
</dbReference>
<evidence type="ECO:0000256" key="1">
    <source>
        <dbReference type="ARBA" id="ARBA00001933"/>
    </source>
</evidence>
<dbReference type="PANTHER" id="PTHR43727">
    <property type="entry name" value="DIAMINOPIMELATE DECARBOXYLASE"/>
    <property type="match status" value="1"/>
</dbReference>
<comment type="catalytic activity">
    <reaction evidence="5 8">
        <text>meso-2,6-diaminopimelate + H(+) = L-lysine + CO2</text>
        <dbReference type="Rhea" id="RHEA:15101"/>
        <dbReference type="ChEBI" id="CHEBI:15378"/>
        <dbReference type="ChEBI" id="CHEBI:16526"/>
        <dbReference type="ChEBI" id="CHEBI:32551"/>
        <dbReference type="ChEBI" id="CHEBI:57791"/>
        <dbReference type="EC" id="4.1.1.20"/>
    </reaction>
</comment>
<accession>A0A347VQ25</accession>
<comment type="similarity">
    <text evidence="5">Belongs to the Orn/Lys/Arg decarboxylase class-II family. LysA subfamily.</text>
</comment>
<dbReference type="Proteomes" id="UP000477070">
    <property type="component" value="Unassembled WGS sequence"/>
</dbReference>
<evidence type="ECO:0000313" key="11">
    <source>
        <dbReference type="EMBL" id="MWV70314.1"/>
    </source>
</evidence>
<dbReference type="Gene3D" id="2.40.37.10">
    <property type="entry name" value="Lyase, Ornithine Decarboxylase, Chain A, domain 1"/>
    <property type="match status" value="1"/>
</dbReference>
<dbReference type="CDD" id="cd06828">
    <property type="entry name" value="PLPDE_III_DapDC"/>
    <property type="match status" value="1"/>
</dbReference>
<keyword evidence="5" id="KW-0028">Amino-acid biosynthesis</keyword>
<feature type="domain" description="Orn/DAP/Arg decarboxylase 2 N-terminal" evidence="10">
    <location>
        <begin position="28"/>
        <end position="132"/>
    </location>
</feature>
<dbReference type="Pfam" id="PF00278">
    <property type="entry name" value="Orn_DAP_Arg_deC"/>
    <property type="match status" value="1"/>
</dbReference>
<keyword evidence="2 5" id="KW-0210">Decarboxylase</keyword>
<dbReference type="GO" id="GO:0030170">
    <property type="term" value="F:pyridoxal phosphate binding"/>
    <property type="evidence" value="ECO:0007669"/>
    <property type="project" value="UniProtKB-UniRule"/>
</dbReference>
<dbReference type="PANTHER" id="PTHR43727:SF2">
    <property type="entry name" value="GROUP IV DECARBOXYLASE"/>
    <property type="match status" value="1"/>
</dbReference>
<evidence type="ECO:0000259" key="9">
    <source>
        <dbReference type="Pfam" id="PF00278"/>
    </source>
</evidence>
<sequence>MRHFLADCDYAFLARKYGTPLYIYDIDSMQRQYGTIKDAFAGFKSLICYALKANSNLSIIKTLANMGSGADCVSLNEVRRALLAGIPRYKIIFSGVGKEDYEIREALRLGILFINVESEMELLRIERIVKEIRAESRESDSPLPCGGGLGGWVKDSQDSNLDSKNTNKTTESISNIQTLQARISIRVNPDVNANTHPYISTGLHENKFGLDIESAKRLYLYAQKSEFLNPVGIHYHIGSQILDSSPLLEATDKIFELAKSLKSANIDLKFFDIGGGFGINYKDDKSFDITNYIGQIIRKIDSLDLTCICEPGRFIMGNSGAILTRVIGEKRTANKRFVIIDCAMNDLIRPSLYHAYHNIVKVDSKITESSTKTTKKLQKCDIVGAICESGDYVAKDREMPECESGDLLLIESCGAYGFSMSSNYNSRMRPAQVALFNGKDYLIQPRETFETTITPELENLHNFKKDSKSIID</sequence>
<dbReference type="Gene3D" id="3.20.20.10">
    <property type="entry name" value="Alanine racemase"/>
    <property type="match status" value="1"/>
</dbReference>
<dbReference type="GO" id="GO:0009089">
    <property type="term" value="P:lysine biosynthetic process via diaminopimelate"/>
    <property type="evidence" value="ECO:0007669"/>
    <property type="project" value="UniProtKB-UniRule"/>
</dbReference>
<dbReference type="InterPro" id="IPR022653">
    <property type="entry name" value="De-COase2_pyr-phos_BS"/>
</dbReference>
<feature type="binding site" evidence="5">
    <location>
        <begin position="310"/>
        <end position="313"/>
    </location>
    <ligand>
        <name>pyridoxal 5'-phosphate</name>
        <dbReference type="ChEBI" id="CHEBI:597326"/>
    </ligand>
</feature>
<dbReference type="NCBIfam" id="TIGR01048">
    <property type="entry name" value="lysA"/>
    <property type="match status" value="1"/>
</dbReference>
<dbReference type="OrthoDB" id="9802241at2"/>
<evidence type="ECO:0000256" key="5">
    <source>
        <dbReference type="HAMAP-Rule" id="MF_02120"/>
    </source>
</evidence>
<feature type="modified residue" description="N6-(pyridoxal phosphate)lysine" evidence="5 7">
    <location>
        <position position="52"/>
    </location>
</feature>
<evidence type="ECO:0000259" key="10">
    <source>
        <dbReference type="Pfam" id="PF02784"/>
    </source>
</evidence>
<dbReference type="STRING" id="1548018.LS64_13045"/>
<comment type="pathway">
    <text evidence="5 8">Amino-acid biosynthesis; L-lysine biosynthesis via DAP pathway; L-lysine from DL-2,6-diaminopimelate: step 1/1.</text>
</comment>
<feature type="domain" description="Orn/DAP/Arg decarboxylase 2 N-terminal" evidence="10">
    <location>
        <begin position="180"/>
        <end position="316"/>
    </location>
</feature>
<evidence type="ECO:0000256" key="3">
    <source>
        <dbReference type="ARBA" id="ARBA00022898"/>
    </source>
</evidence>
<comment type="cofactor">
    <cofactor evidence="1 5 7 8">
        <name>pyridoxal 5'-phosphate</name>
        <dbReference type="ChEBI" id="CHEBI:597326"/>
    </cofactor>
</comment>
<dbReference type="RefSeq" id="WP_034573655.1">
    <property type="nucleotide sequence ID" value="NZ_JRMP02000003.1"/>
</dbReference>
<feature type="binding site" evidence="5">
    <location>
        <position position="349"/>
    </location>
    <ligand>
        <name>substrate</name>
    </ligand>
</feature>
<name>A0A347VQ25_9HELI</name>
<dbReference type="SUPFAM" id="SSF50621">
    <property type="entry name" value="Alanine racemase C-terminal domain-like"/>
    <property type="match status" value="1"/>
</dbReference>
<dbReference type="EMBL" id="JRMP02000003">
    <property type="protein sequence ID" value="TLD95267.1"/>
    <property type="molecule type" value="Genomic_DNA"/>
</dbReference>
<dbReference type="EMBL" id="QBIU01000002">
    <property type="protein sequence ID" value="MWV70314.1"/>
    <property type="molecule type" value="Genomic_DNA"/>
</dbReference>
<reference evidence="12 13" key="2">
    <citation type="journal article" date="2016" name="Infect. Immun.">
        <title>Helicobacter saguini, a Novel Helicobacter Isolated from Cotton-Top Tamarins with Ulcerative Colitis, Has Proinflammatory Properties and Induces Typhlocolitis and Dysplasia in Gnotobiotic IL-10-/- Mice.</title>
        <authorList>
            <person name="Shen Z."/>
            <person name="Mannion A."/>
            <person name="Whary M.T."/>
            <person name="Muthupalani S."/>
            <person name="Sheh A."/>
            <person name="Feng Y."/>
            <person name="Gong G."/>
            <person name="Vandamme P."/>
            <person name="Holcombe H.R."/>
            <person name="Paster B.J."/>
            <person name="Fox J.G."/>
        </authorList>
    </citation>
    <scope>NUCLEOTIDE SEQUENCE [LARGE SCALE GENOMIC DNA]</scope>
    <source>
        <strain evidence="12 13">MIT 97-6194</strain>
    </source>
</reference>
<keyword evidence="5 8" id="KW-0457">Lysine biosynthesis</keyword>
<dbReference type="InterPro" id="IPR000183">
    <property type="entry name" value="Orn/DAP/Arg_de-COase"/>
</dbReference>
<keyword evidence="13" id="KW-1185">Reference proteome</keyword>
<dbReference type="Proteomes" id="UP000029714">
    <property type="component" value="Unassembled WGS sequence"/>
</dbReference>
<comment type="subunit">
    <text evidence="5">Homodimer.</text>
</comment>
<evidence type="ECO:0000256" key="8">
    <source>
        <dbReference type="RuleBase" id="RU003738"/>
    </source>
</evidence>
<dbReference type="InterPro" id="IPR022643">
    <property type="entry name" value="De-COase2_C"/>
</dbReference>
<feature type="domain" description="Orn/DAP/Arg decarboxylase 2 C-terminal" evidence="9">
    <location>
        <begin position="22"/>
        <end position="414"/>
    </location>
</feature>
<evidence type="ECO:0000313" key="12">
    <source>
        <dbReference type="EMBL" id="TLD95267.1"/>
    </source>
</evidence>
<feature type="binding site" evidence="5">
    <location>
        <position position="388"/>
    </location>
    <ligand>
        <name>substrate</name>
    </ligand>
</feature>
<organism evidence="12 13">
    <name type="scientific">Helicobacter saguini</name>
    <dbReference type="NCBI Taxonomy" id="1548018"/>
    <lineage>
        <taxon>Bacteria</taxon>
        <taxon>Pseudomonadati</taxon>
        <taxon>Campylobacterota</taxon>
        <taxon>Epsilonproteobacteria</taxon>
        <taxon>Campylobacterales</taxon>
        <taxon>Helicobacteraceae</taxon>
        <taxon>Helicobacter</taxon>
    </lineage>
</organism>
<comment type="function">
    <text evidence="5">Specifically catalyzes the decarboxylation of meso-diaminopimelate (meso-DAP) to L-lysine.</text>
</comment>
<dbReference type="InterPro" id="IPR029066">
    <property type="entry name" value="PLP-binding_barrel"/>
</dbReference>
<reference evidence="12 13" key="1">
    <citation type="journal article" date="2014" name="Genome Announc.">
        <title>Draft genome sequences of eight enterohepatic helicobacter species isolated from both laboratory and wild rodents.</title>
        <authorList>
            <person name="Sheh A."/>
            <person name="Shen Z."/>
            <person name="Fox J.G."/>
        </authorList>
    </citation>
    <scope>NUCLEOTIDE SEQUENCE [LARGE SCALE GENOMIC DNA]</scope>
    <source>
        <strain evidence="12 13">MIT 97-6194</strain>
    </source>
</reference>
<dbReference type="PRINTS" id="PR01179">
    <property type="entry name" value="ODADCRBXLASE"/>
</dbReference>
<feature type="binding site" evidence="5">
    <location>
        <position position="276"/>
    </location>
    <ligand>
        <name>pyridoxal 5'-phosphate</name>
        <dbReference type="ChEBI" id="CHEBI:597326"/>
    </ligand>
</feature>
<dbReference type="PROSITE" id="PS00878">
    <property type="entry name" value="ODR_DC_2_1"/>
    <property type="match status" value="1"/>
</dbReference>
<dbReference type="SUPFAM" id="SSF51419">
    <property type="entry name" value="PLP-binding barrel"/>
    <property type="match status" value="1"/>
</dbReference>
<feature type="active site" description="Proton donor" evidence="7">
    <location>
        <position position="387"/>
    </location>
</feature>
<keyword evidence="4 5" id="KW-0456">Lyase</keyword>
<feature type="binding site" evidence="5">
    <location>
        <position position="313"/>
    </location>
    <ligand>
        <name>substrate</name>
    </ligand>
</feature>